<reference evidence="2 3" key="1">
    <citation type="submission" date="2018-01" db="EMBL/GenBank/DDBJ databases">
        <title>Whole genome sequencing of Histamine producing bacteria.</title>
        <authorList>
            <person name="Butler K."/>
        </authorList>
    </citation>
    <scope>NUCLEOTIDE SEQUENCE [LARGE SCALE GENOMIC DNA]</scope>
    <source>
        <strain evidence="2 3">NCIMB 13481</strain>
    </source>
</reference>
<organism evidence="2 3">
    <name type="scientific">Photobacterium iliopiscarium</name>
    <dbReference type="NCBI Taxonomy" id="56192"/>
    <lineage>
        <taxon>Bacteria</taxon>
        <taxon>Pseudomonadati</taxon>
        <taxon>Pseudomonadota</taxon>
        <taxon>Gammaproteobacteria</taxon>
        <taxon>Vibrionales</taxon>
        <taxon>Vibrionaceae</taxon>
        <taxon>Photobacterium</taxon>
    </lineage>
</organism>
<name>A0A2T3MP31_9GAMM</name>
<dbReference type="GO" id="GO:0016740">
    <property type="term" value="F:transferase activity"/>
    <property type="evidence" value="ECO:0007669"/>
    <property type="project" value="UniProtKB-KW"/>
</dbReference>
<evidence type="ECO:0000313" key="3">
    <source>
        <dbReference type="Proteomes" id="UP000241954"/>
    </source>
</evidence>
<evidence type="ECO:0000259" key="1">
    <source>
        <dbReference type="Pfam" id="PF00535"/>
    </source>
</evidence>
<accession>A0A2T3MP31</accession>
<dbReference type="Gene3D" id="3.90.550.10">
    <property type="entry name" value="Spore Coat Polysaccharide Biosynthesis Protein SpsA, Chain A"/>
    <property type="match status" value="1"/>
</dbReference>
<dbReference type="Proteomes" id="UP000241954">
    <property type="component" value="Unassembled WGS sequence"/>
</dbReference>
<proteinExistence type="predicted"/>
<dbReference type="SUPFAM" id="SSF53448">
    <property type="entry name" value="Nucleotide-diphospho-sugar transferases"/>
    <property type="match status" value="1"/>
</dbReference>
<dbReference type="InterPro" id="IPR001173">
    <property type="entry name" value="Glyco_trans_2-like"/>
</dbReference>
<feature type="domain" description="Glycosyltransferase 2-like" evidence="1">
    <location>
        <begin position="38"/>
        <end position="113"/>
    </location>
</feature>
<keyword evidence="2" id="KW-0808">Transferase</keyword>
<dbReference type="InterPro" id="IPR029044">
    <property type="entry name" value="Nucleotide-diphossugar_trans"/>
</dbReference>
<sequence>MLIEVAISTLNDGFYNIKIRPEYNYIIIHQITNDKDYQSDVEKLPQNVRYISSTETGLSKSRNQAIKNTNAEYLWVMDDDVEINDMALDYIKKLIKEYAETAILVVSHSHKDIEYISELKNKKLNKISSASISSIDMILKVNVLDDIKFNENFGLGAKYVSGEEYIFACNILDNGFNIIKTQKVCSYHPFMSSGQDFYSTKIKLKTKLEMFKLSNGFIKGNLLYILFCLKKIKVIYRNRALLNIIKAFF</sequence>
<dbReference type="Pfam" id="PF00535">
    <property type="entry name" value="Glycos_transf_2"/>
    <property type="match status" value="1"/>
</dbReference>
<gene>
    <name evidence="2" type="ORF">C9I88_03870</name>
</gene>
<dbReference type="CDD" id="cd00761">
    <property type="entry name" value="Glyco_tranf_GTA_type"/>
    <property type="match status" value="1"/>
</dbReference>
<protein>
    <submittedName>
        <fullName evidence="2">Glycosyltransferase family 2 protein</fullName>
    </submittedName>
</protein>
<dbReference type="RefSeq" id="WP_107236767.1">
    <property type="nucleotide sequence ID" value="NZ_PYLW01000003.1"/>
</dbReference>
<dbReference type="EMBL" id="PYLW01000003">
    <property type="protein sequence ID" value="PSV98578.1"/>
    <property type="molecule type" value="Genomic_DNA"/>
</dbReference>
<evidence type="ECO:0000313" key="2">
    <source>
        <dbReference type="EMBL" id="PSV98578.1"/>
    </source>
</evidence>
<dbReference type="AlphaFoldDB" id="A0A2T3MP31"/>
<comment type="caution">
    <text evidence="2">The sequence shown here is derived from an EMBL/GenBank/DDBJ whole genome shotgun (WGS) entry which is preliminary data.</text>
</comment>